<dbReference type="SUPFAM" id="SSF82153">
    <property type="entry name" value="FAS1 domain"/>
    <property type="match status" value="2"/>
</dbReference>
<feature type="region of interest" description="Disordered" evidence="1">
    <location>
        <begin position="180"/>
        <end position="226"/>
    </location>
</feature>
<dbReference type="FunFam" id="2.30.180.10:FF:000014">
    <property type="entry name" value="Stabilin 1"/>
    <property type="match status" value="2"/>
</dbReference>
<evidence type="ECO:0000313" key="3">
    <source>
        <dbReference type="EMBL" id="TGC11101.1"/>
    </source>
</evidence>
<sequence length="1397" mass="150063">MIQRIFLITLAVAFLFTGFASADCYLNDVQDDKNEYEGYLNASLILNNEFTPYTAAIEMTEETELFFPDSQVTSVILNVPANQIVNVTDSAGNEWEISGPEGTNPLGTFQTEANAADADVTAPIIVTFEDTWDGALPENDEGNPIAVNIENIGENDEDTAWVALGFCEEDDVIADDNVTDGNVTDGNATDGNVTDGNVTDGNVTDGNVTDGNVTDGNVTDGNVTDGNVTDGNATIAGTVASNESFSTLLTALETAGLVETLDGEGPFTVFAPTNEAFDKLPEGTLEGLLEDQEALTSVLTYHVAEGEYNSSALVEVDNLTTVQGEMLNITQENDTIVIDNATVTNADIEASNGVIHAIDEVLIPSSMQEDNVTDENVTGENVTEEIDFTNATTCYLNTVEDNKSQYEGQLNASMMVRNETVPYGIQLDLTNDTKDNFSNATLGSFMLNVPADQIMNATDSAGNEWVVNNVDDEPDDNVSVDLGGENVTIAEVVASSDSLETLVTALNAANLTDTLAAEGPYTVFAPTNKSFDRLPGNTLDMLLEDEAALTGVLTYHVVEGEYNATTLAETDNLTTVQGEVLNITEENGSVMVNNATVTTADIEASNGVIHVIDGVLIPPSTQEELGELYPFGNFATEVEPGENATNISGPLTIYLNETWNGTLSENEDEYTVALDVQNIGEMGNESAWITGYCDNVTEDDIADDNVTVGEWELSDTLPEDVMIDFNITCTEGQLQIEDASDYGVNESANPGIKSILISPGSANITDDNTSINWDVSTEPPFPGPFSDNFESGDAYYEISSANDRSTSVTIEYDDCPEELDLAIHIRWGEDYSVWAYNNITDVNITDGDVTNGDVTDGNVTDGNVTDGNVTDGNVTDGNVTDGNVTDGNVTDGNVTDGNVTDGNVTDGNVTDGNVTDGNVTDGNVTDGNVTDGNVTICYLNVVEDDKSQYEGQLNATMMVDTQSDPFTAQIDLTNDTNETFPNATVNTVLLNVPADQIMNANDSAGNEWEITDLEMENPFGFFLTRITAEEAVDNPFGDFQTMISVSGDVENATLPATIYFNESWNGTLPENEDGYVISTDVRNIGEMGNDSAWITLGYCEEVEDGEVTPPTQPDEMDNVTDVTCYLNNVEEDKSEYQGDLNATLMVNNETTPYTAEIEMVNETMEMFPDAVINTIVMNVPGDMITNVTDSQGNWTILDQSEGTVITRIIANQSDTSNGPIIVYFNDSWDGMLPPNEEGYKIAVDFNNIGEAGDDSAWVSCNETMDNETMDNETMDNETMDNETMDNETEDNATEDNATENADGENQVIPEGEIVETDVVSISESGIEPANIRVPVDEGVVWTNAGNQTLTITDGSFDSGSIEPGNMYSRLFRSPGVYEYTVQGGGETYQGTITVGSG</sequence>
<dbReference type="Gene3D" id="2.30.180.10">
    <property type="entry name" value="FAS1 domain"/>
    <property type="match status" value="2"/>
</dbReference>
<name>A0A4E0QTD9_9EURY</name>
<dbReference type="SUPFAM" id="SSF49503">
    <property type="entry name" value="Cupredoxins"/>
    <property type="match status" value="1"/>
</dbReference>
<dbReference type="Proteomes" id="UP000297295">
    <property type="component" value="Unassembled WGS sequence"/>
</dbReference>
<dbReference type="GO" id="GO:0005615">
    <property type="term" value="C:extracellular space"/>
    <property type="evidence" value="ECO:0007669"/>
    <property type="project" value="TreeGrafter"/>
</dbReference>
<proteinExistence type="predicted"/>
<dbReference type="SUPFAM" id="SSF141571">
    <property type="entry name" value="Pentapeptide repeat-like"/>
    <property type="match status" value="1"/>
</dbReference>
<dbReference type="PROSITE" id="PS50213">
    <property type="entry name" value="FAS1"/>
    <property type="match status" value="2"/>
</dbReference>
<evidence type="ECO:0000256" key="1">
    <source>
        <dbReference type="SAM" id="MobiDB-lite"/>
    </source>
</evidence>
<dbReference type="InterPro" id="IPR008972">
    <property type="entry name" value="Cupredoxin"/>
</dbReference>
<feature type="domain" description="FAS1" evidence="2">
    <location>
        <begin position="232"/>
        <end position="362"/>
    </location>
</feature>
<accession>A0A4E0QTD9</accession>
<evidence type="ECO:0000259" key="2">
    <source>
        <dbReference type="PROSITE" id="PS50213"/>
    </source>
</evidence>
<dbReference type="PANTHER" id="PTHR10900">
    <property type="entry name" value="PERIOSTIN-RELATED"/>
    <property type="match status" value="1"/>
</dbReference>
<dbReference type="Gene3D" id="2.60.40.420">
    <property type="entry name" value="Cupredoxins - blue copper proteins"/>
    <property type="match status" value="1"/>
</dbReference>
<evidence type="ECO:0000313" key="4">
    <source>
        <dbReference type="Proteomes" id="UP000297295"/>
    </source>
</evidence>
<reference evidence="3 4" key="1">
    <citation type="submission" date="2017-11" db="EMBL/GenBank/DDBJ databases">
        <title>Isolation and Characterization of Methanogenic Archaea from Saline Meromictic Lake at Siberia.</title>
        <authorList>
            <person name="Shen Y."/>
            <person name="Huang H.-H."/>
            <person name="Lai M.-C."/>
            <person name="Chen S.-C."/>
        </authorList>
    </citation>
    <scope>NUCLEOTIDE SEQUENCE [LARGE SCALE GENOMIC DNA]</scope>
    <source>
        <strain evidence="3 4">SY-01</strain>
    </source>
</reference>
<keyword evidence="4" id="KW-1185">Reference proteome</keyword>
<dbReference type="Pfam" id="PF02469">
    <property type="entry name" value="Fasciclin"/>
    <property type="match status" value="2"/>
</dbReference>
<feature type="region of interest" description="Disordered" evidence="1">
    <location>
        <begin position="858"/>
        <end position="927"/>
    </location>
</feature>
<dbReference type="EMBL" id="PGGK01000002">
    <property type="protein sequence ID" value="TGC11101.1"/>
    <property type="molecule type" value="Genomic_DNA"/>
</dbReference>
<gene>
    <name evidence="3" type="ORF">CUN85_02855</name>
</gene>
<dbReference type="InterPro" id="IPR036378">
    <property type="entry name" value="FAS1_dom_sf"/>
</dbReference>
<feature type="compositionally biased region" description="Acidic residues" evidence="1">
    <location>
        <begin position="1267"/>
        <end position="1297"/>
    </location>
</feature>
<feature type="region of interest" description="Disordered" evidence="1">
    <location>
        <begin position="1267"/>
        <end position="1305"/>
    </location>
</feature>
<feature type="domain" description="FAS1" evidence="2">
    <location>
        <begin position="486"/>
        <end position="616"/>
    </location>
</feature>
<protein>
    <recommendedName>
        <fullName evidence="2">FAS1 domain-containing protein</fullName>
    </recommendedName>
</protein>
<comment type="caution">
    <text evidence="3">The sequence shown here is derived from an EMBL/GenBank/DDBJ whole genome shotgun (WGS) entry which is preliminary data.</text>
</comment>
<dbReference type="SMART" id="SM00554">
    <property type="entry name" value="FAS1"/>
    <property type="match status" value="2"/>
</dbReference>
<dbReference type="PANTHER" id="PTHR10900:SF77">
    <property type="entry name" value="FI19380P1"/>
    <property type="match status" value="1"/>
</dbReference>
<organism evidence="3 4">
    <name type="scientific">Methanolobus halotolerans</name>
    <dbReference type="NCBI Taxonomy" id="2052935"/>
    <lineage>
        <taxon>Archaea</taxon>
        <taxon>Methanobacteriati</taxon>
        <taxon>Methanobacteriota</taxon>
        <taxon>Stenosarchaea group</taxon>
        <taxon>Methanomicrobia</taxon>
        <taxon>Methanosarcinales</taxon>
        <taxon>Methanosarcinaceae</taxon>
        <taxon>Methanolobus</taxon>
    </lineage>
</organism>
<dbReference type="InterPro" id="IPR050904">
    <property type="entry name" value="Adhesion/Biosynth-related"/>
</dbReference>
<dbReference type="OrthoDB" id="105895at2157"/>
<dbReference type="InterPro" id="IPR000782">
    <property type="entry name" value="FAS1_domain"/>
</dbReference>